<sequence length="137" mass="14379">MSLGDDLSIAQSVAFAILHAQDLESNSDWIGWAKSWLNGDDRSASAAAAAADIAVNPAARHAANAARLFDLAQALQTEAAMLSAEGRNAGWTLDTVENRNTECLTEVAEAIRLADSEGAKGGSARRAELLALAVRHH</sequence>
<reference evidence="2" key="1">
    <citation type="submission" date="2016-10" db="EMBL/GenBank/DDBJ databases">
        <authorList>
            <person name="Varghese N."/>
            <person name="Submissions S."/>
        </authorList>
    </citation>
    <scope>NUCLEOTIDE SEQUENCE [LARGE SCALE GENOMIC DNA]</scope>
    <source>
        <strain evidence="2">DSM 13234</strain>
    </source>
</reference>
<evidence type="ECO:0000313" key="1">
    <source>
        <dbReference type="EMBL" id="SEH26076.1"/>
    </source>
</evidence>
<protein>
    <submittedName>
        <fullName evidence="1">Uncharacterized protein</fullName>
    </submittedName>
</protein>
<organism evidence="1 2">
    <name type="scientific">Magnetospirillum fulvum</name>
    <name type="common">Rhodospirillum fulvum</name>
    <dbReference type="NCBI Taxonomy" id="1082"/>
    <lineage>
        <taxon>Bacteria</taxon>
        <taxon>Pseudomonadati</taxon>
        <taxon>Pseudomonadota</taxon>
        <taxon>Alphaproteobacteria</taxon>
        <taxon>Rhodospirillales</taxon>
        <taxon>Rhodospirillaceae</taxon>
        <taxon>Magnetospirillum</taxon>
    </lineage>
</organism>
<dbReference type="OrthoDB" id="7355975at2"/>
<dbReference type="AlphaFoldDB" id="A0A1H6GS20"/>
<dbReference type="Proteomes" id="UP000182983">
    <property type="component" value="Unassembled WGS sequence"/>
</dbReference>
<dbReference type="RefSeq" id="WP_074764949.1">
    <property type="nucleotide sequence ID" value="NZ_FNWO01000001.1"/>
</dbReference>
<evidence type="ECO:0000313" key="2">
    <source>
        <dbReference type="Proteomes" id="UP000182983"/>
    </source>
</evidence>
<dbReference type="EMBL" id="FNWO01000001">
    <property type="protein sequence ID" value="SEH26076.1"/>
    <property type="molecule type" value="Genomic_DNA"/>
</dbReference>
<keyword evidence="2" id="KW-1185">Reference proteome</keyword>
<proteinExistence type="predicted"/>
<name>A0A1H6GS20_MAGFU</name>
<gene>
    <name evidence="1" type="ORF">SAMN04244559_00392</name>
</gene>
<accession>A0A1H6GS20</accession>